<evidence type="ECO:0000256" key="7">
    <source>
        <dbReference type="ARBA" id="ARBA00023002"/>
    </source>
</evidence>
<evidence type="ECO:0000256" key="8">
    <source>
        <dbReference type="ARBA" id="ARBA00023004"/>
    </source>
</evidence>
<keyword evidence="7 18" id="KW-0560">Oxidoreductase</keyword>
<keyword evidence="3" id="KW-0153">Cholesterol metabolism</keyword>
<name>A0A1X0DFM3_9MYCO</name>
<dbReference type="GO" id="GO:0006707">
    <property type="term" value="P:cholesterol catabolic process"/>
    <property type="evidence" value="ECO:0007669"/>
    <property type="project" value="TreeGrafter"/>
</dbReference>
<dbReference type="PANTHER" id="PTHR46696">
    <property type="entry name" value="P450, PUTATIVE (EUROFUNG)-RELATED"/>
    <property type="match status" value="1"/>
</dbReference>
<comment type="similarity">
    <text evidence="2 18">Belongs to the cytochrome P450 family.</text>
</comment>
<dbReference type="STRING" id="444597.BST26_08870"/>
<evidence type="ECO:0000256" key="12">
    <source>
        <dbReference type="ARBA" id="ARBA00023221"/>
    </source>
</evidence>
<reference evidence="19 20" key="1">
    <citation type="submission" date="2016-12" db="EMBL/GenBank/DDBJ databases">
        <title>The new phylogeny of genus Mycobacterium.</title>
        <authorList>
            <person name="Tortoli E."/>
            <person name="Trovato A."/>
            <person name="Cirillo D.M."/>
        </authorList>
    </citation>
    <scope>NUCLEOTIDE SEQUENCE [LARGE SCALE GENOMIC DNA]</scope>
    <source>
        <strain evidence="19 20">DSM 45130</strain>
    </source>
</reference>
<evidence type="ECO:0000256" key="10">
    <source>
        <dbReference type="ARBA" id="ARBA00023098"/>
    </source>
</evidence>
<keyword evidence="12" id="KW-0753">Steroid metabolism</keyword>
<keyword evidence="20" id="KW-1185">Reference proteome</keyword>
<dbReference type="RefSeq" id="WP_083030402.1">
    <property type="nucleotide sequence ID" value="NZ_AP022618.1"/>
</dbReference>
<evidence type="ECO:0000256" key="17">
    <source>
        <dbReference type="ARBA" id="ARBA00083909"/>
    </source>
</evidence>
<keyword evidence="6" id="KW-0442">Lipid degradation</keyword>
<sequence>MTTTAVVFDPFSQDFFTDPYETYGRMRDEAPVYYSPEYDFYALTRHQDVAAAFKDHETYSSAYGVDLAQVRKGEVTKHGGIIAMDPPAHRRMRSLLNKVFTPRAIEARRDLVTSTIDRVLSQVDADGFDFVQDFSALFPVEVMTIMQGVPEPERQQIRLWIDDLLHRDPGQVEMGEGGLKSAIDMSVYYYQLIKARRDDLGDDLLSKLITSEIEREDGEMTPLNNLEITEFALLLGGAGAETVTKLLGNAAVVFWRNPDQWQKLLDDPGKVPLAVEELLRYEAPAQYNVRRSMREVTLHGVTIPAGKPVFLVGGSANRDPRDWTDPDAFDIDRDRAQAQNLGFGYGIHSCLGAALARMESVVALQKMLEFMPRYEVDWDGCRRVNMQNVAGWSNVPVRVLR</sequence>
<keyword evidence="8 18" id="KW-0408">Iron</keyword>
<dbReference type="Pfam" id="PF00067">
    <property type="entry name" value="p450"/>
    <property type="match status" value="1"/>
</dbReference>
<comment type="pathway">
    <text evidence="13">Steroid metabolism; cholesterol degradation.</text>
</comment>
<protein>
    <recommendedName>
        <fullName evidence="14">Steroid C26-monooxygenase</fullName>
    </recommendedName>
    <alternativeName>
        <fullName evidence="15">Cholest-4-en-3-one C26-monooxygenase</fullName>
    </alternativeName>
    <alternativeName>
        <fullName evidence="17">Cholesterol C26-monooxygenase</fullName>
    </alternativeName>
    <alternativeName>
        <fullName evidence="16">Steroid C27-monooxygenase</fullName>
    </alternativeName>
</protein>
<dbReference type="GO" id="GO:0020037">
    <property type="term" value="F:heme binding"/>
    <property type="evidence" value="ECO:0007669"/>
    <property type="project" value="InterPro"/>
</dbReference>
<proteinExistence type="inferred from homology"/>
<evidence type="ECO:0000256" key="16">
    <source>
        <dbReference type="ARBA" id="ARBA00082981"/>
    </source>
</evidence>
<evidence type="ECO:0000313" key="20">
    <source>
        <dbReference type="Proteomes" id="UP000192801"/>
    </source>
</evidence>
<dbReference type="InterPro" id="IPR001128">
    <property type="entry name" value="Cyt_P450"/>
</dbReference>
<gene>
    <name evidence="19" type="ORF">BST26_08870</name>
</gene>
<evidence type="ECO:0000256" key="1">
    <source>
        <dbReference type="ARBA" id="ARBA00001971"/>
    </source>
</evidence>
<dbReference type="InterPro" id="IPR002397">
    <property type="entry name" value="Cyt_P450_B"/>
</dbReference>
<dbReference type="InterPro" id="IPR036396">
    <property type="entry name" value="Cyt_P450_sf"/>
</dbReference>
<dbReference type="AlphaFoldDB" id="A0A1X0DFM3"/>
<evidence type="ECO:0000256" key="3">
    <source>
        <dbReference type="ARBA" id="ARBA00022548"/>
    </source>
</evidence>
<dbReference type="GO" id="GO:0008395">
    <property type="term" value="F:steroid hydroxylase activity"/>
    <property type="evidence" value="ECO:0007669"/>
    <property type="project" value="TreeGrafter"/>
</dbReference>
<evidence type="ECO:0000256" key="18">
    <source>
        <dbReference type="RuleBase" id="RU000461"/>
    </source>
</evidence>
<dbReference type="PANTHER" id="PTHR46696:SF4">
    <property type="entry name" value="BIOTIN BIOSYNTHESIS CYTOCHROME P450"/>
    <property type="match status" value="1"/>
</dbReference>
<dbReference type="SUPFAM" id="SSF48264">
    <property type="entry name" value="Cytochrome P450"/>
    <property type="match status" value="1"/>
</dbReference>
<dbReference type="Gene3D" id="1.10.630.10">
    <property type="entry name" value="Cytochrome P450"/>
    <property type="match status" value="1"/>
</dbReference>
<evidence type="ECO:0000256" key="4">
    <source>
        <dbReference type="ARBA" id="ARBA00022617"/>
    </source>
</evidence>
<organism evidence="19 20">
    <name type="scientific">Mycolicibacterium insubricum</name>
    <dbReference type="NCBI Taxonomy" id="444597"/>
    <lineage>
        <taxon>Bacteria</taxon>
        <taxon>Bacillati</taxon>
        <taxon>Actinomycetota</taxon>
        <taxon>Actinomycetes</taxon>
        <taxon>Mycobacteriales</taxon>
        <taxon>Mycobacteriaceae</taxon>
        <taxon>Mycolicibacterium</taxon>
    </lineage>
</organism>
<dbReference type="Proteomes" id="UP000192801">
    <property type="component" value="Unassembled WGS sequence"/>
</dbReference>
<keyword evidence="11" id="KW-1207">Sterol metabolism</keyword>
<dbReference type="FunFam" id="1.10.630.10:FF:000018">
    <property type="entry name" value="Cytochrome P450 monooxygenase"/>
    <property type="match status" value="1"/>
</dbReference>
<dbReference type="PROSITE" id="PS00086">
    <property type="entry name" value="CYTOCHROME_P450"/>
    <property type="match status" value="1"/>
</dbReference>
<dbReference type="GO" id="GO:0005506">
    <property type="term" value="F:iron ion binding"/>
    <property type="evidence" value="ECO:0007669"/>
    <property type="project" value="InterPro"/>
</dbReference>
<keyword evidence="10" id="KW-0443">Lipid metabolism</keyword>
<evidence type="ECO:0000256" key="9">
    <source>
        <dbReference type="ARBA" id="ARBA00023033"/>
    </source>
</evidence>
<dbReference type="OrthoDB" id="4517311at2"/>
<dbReference type="GO" id="GO:0036199">
    <property type="term" value="F:cholest-4-en-3-one 26-monooxygenase activity"/>
    <property type="evidence" value="ECO:0007669"/>
    <property type="project" value="TreeGrafter"/>
</dbReference>
<evidence type="ECO:0000256" key="2">
    <source>
        <dbReference type="ARBA" id="ARBA00010617"/>
    </source>
</evidence>
<keyword evidence="9 18" id="KW-0503">Monooxygenase</keyword>
<dbReference type="PRINTS" id="PR00359">
    <property type="entry name" value="BP450"/>
</dbReference>
<accession>A0A1X0DFM3</accession>
<evidence type="ECO:0000256" key="5">
    <source>
        <dbReference type="ARBA" id="ARBA00022723"/>
    </source>
</evidence>
<evidence type="ECO:0000313" key="19">
    <source>
        <dbReference type="EMBL" id="ORA71193.1"/>
    </source>
</evidence>
<evidence type="ECO:0000256" key="15">
    <source>
        <dbReference type="ARBA" id="ARBA00079588"/>
    </source>
</evidence>
<keyword evidence="5 18" id="KW-0479">Metal-binding</keyword>
<evidence type="ECO:0000256" key="14">
    <source>
        <dbReference type="ARBA" id="ARBA00070775"/>
    </source>
</evidence>
<evidence type="ECO:0000256" key="13">
    <source>
        <dbReference type="ARBA" id="ARBA00049645"/>
    </source>
</evidence>
<dbReference type="EMBL" id="MVHS01000015">
    <property type="protein sequence ID" value="ORA71193.1"/>
    <property type="molecule type" value="Genomic_DNA"/>
</dbReference>
<comment type="caution">
    <text evidence="19">The sequence shown here is derived from an EMBL/GenBank/DDBJ whole genome shotgun (WGS) entry which is preliminary data.</text>
</comment>
<evidence type="ECO:0000256" key="6">
    <source>
        <dbReference type="ARBA" id="ARBA00022963"/>
    </source>
</evidence>
<keyword evidence="4 18" id="KW-0349">Heme</keyword>
<comment type="cofactor">
    <cofactor evidence="1">
        <name>heme</name>
        <dbReference type="ChEBI" id="CHEBI:30413"/>
    </cofactor>
</comment>
<dbReference type="InterPro" id="IPR017972">
    <property type="entry name" value="Cyt_P450_CS"/>
</dbReference>
<evidence type="ECO:0000256" key="11">
    <source>
        <dbReference type="ARBA" id="ARBA00023166"/>
    </source>
</evidence>